<dbReference type="EMBL" id="JABFUD020000022">
    <property type="protein sequence ID" value="KAI5062711.1"/>
    <property type="molecule type" value="Genomic_DNA"/>
</dbReference>
<dbReference type="InterPro" id="IPR032710">
    <property type="entry name" value="NTF2-like_dom_sf"/>
</dbReference>
<evidence type="ECO:0000313" key="2">
    <source>
        <dbReference type="EMBL" id="KAI5062711.1"/>
    </source>
</evidence>
<gene>
    <name evidence="2" type="ORF">GOP47_0023250</name>
</gene>
<protein>
    <submittedName>
        <fullName evidence="2">Uncharacterized protein</fullName>
    </submittedName>
</protein>
<feature type="region of interest" description="Disordered" evidence="1">
    <location>
        <begin position="1"/>
        <end position="27"/>
    </location>
</feature>
<comment type="caution">
    <text evidence="2">The sequence shown here is derived from an EMBL/GenBank/DDBJ whole genome shotgun (WGS) entry which is preliminary data.</text>
</comment>
<feature type="non-terminal residue" evidence="2">
    <location>
        <position position="1"/>
    </location>
</feature>
<proteinExistence type="predicted"/>
<keyword evidence="3" id="KW-1185">Reference proteome</keyword>
<dbReference type="Proteomes" id="UP000886520">
    <property type="component" value="Chromosome 22"/>
</dbReference>
<name>A0A9D4Z7N8_ADICA</name>
<sequence>RQSKMAADLSSTALSTHSPPPVTLNGGAVRHNIRIPVVSSAPKWHFEPRPCKLRLQQTPPLIAPNGQEADELASSLIFFPDPSNDTLLLHPSQLSSSLFFFSHRSQQEQESSERDDFYANMGSAIRIIREETPFLFYKDLNYSIYRDDITFRDPRNTFIGIDKYKLIFWALRFHGQMFFKAIWVEVLRIWQPSDRVIVVRWAVRGIPRVPWEAQGLFEGTSEYKLDENGIIYEHKVDNVAPNNPSYLRTAALLNLLPSAPYATPTPTYFRRLSLPVWMKLIACKCSTWDRFYFALRTTMEMKGSSPLVPNG</sequence>
<dbReference type="InterPro" id="IPR018790">
    <property type="entry name" value="DUF2358"/>
</dbReference>
<reference evidence="2" key="1">
    <citation type="submission" date="2021-01" db="EMBL/GenBank/DDBJ databases">
        <title>Adiantum capillus-veneris genome.</title>
        <authorList>
            <person name="Fang Y."/>
            <person name="Liao Q."/>
        </authorList>
    </citation>
    <scope>NUCLEOTIDE SEQUENCE</scope>
    <source>
        <strain evidence="2">H3</strain>
        <tissue evidence="2">Leaf</tissue>
    </source>
</reference>
<evidence type="ECO:0000256" key="1">
    <source>
        <dbReference type="SAM" id="MobiDB-lite"/>
    </source>
</evidence>
<accession>A0A9D4Z7N8</accession>
<organism evidence="2 3">
    <name type="scientific">Adiantum capillus-veneris</name>
    <name type="common">Maidenhair fern</name>
    <dbReference type="NCBI Taxonomy" id="13818"/>
    <lineage>
        <taxon>Eukaryota</taxon>
        <taxon>Viridiplantae</taxon>
        <taxon>Streptophyta</taxon>
        <taxon>Embryophyta</taxon>
        <taxon>Tracheophyta</taxon>
        <taxon>Polypodiopsida</taxon>
        <taxon>Polypodiidae</taxon>
        <taxon>Polypodiales</taxon>
        <taxon>Pteridineae</taxon>
        <taxon>Pteridaceae</taxon>
        <taxon>Vittarioideae</taxon>
        <taxon>Adiantum</taxon>
    </lineage>
</organism>
<evidence type="ECO:0000313" key="3">
    <source>
        <dbReference type="Proteomes" id="UP000886520"/>
    </source>
</evidence>
<dbReference type="OrthoDB" id="44820at2759"/>
<dbReference type="AlphaFoldDB" id="A0A9D4Z7N8"/>
<dbReference type="SUPFAM" id="SSF54427">
    <property type="entry name" value="NTF2-like"/>
    <property type="match status" value="1"/>
</dbReference>
<dbReference type="PANTHER" id="PTHR31094">
    <property type="entry name" value="RIKEN CDNA 2310061I04 GENE"/>
    <property type="match status" value="1"/>
</dbReference>
<dbReference type="PANTHER" id="PTHR31094:SF2">
    <property type="entry name" value="RIKEN CDNA 2310061I04 GENE"/>
    <property type="match status" value="1"/>
</dbReference>
<dbReference type="Pfam" id="PF10184">
    <property type="entry name" value="DUF2358"/>
    <property type="match status" value="1"/>
</dbReference>